<dbReference type="GO" id="GO:0016887">
    <property type="term" value="F:ATP hydrolysis activity"/>
    <property type="evidence" value="ECO:0007669"/>
    <property type="project" value="InterPro"/>
</dbReference>
<evidence type="ECO:0000259" key="8">
    <source>
        <dbReference type="PROSITE" id="PS50893"/>
    </source>
</evidence>
<feature type="domain" description="ABC transporter" evidence="8">
    <location>
        <begin position="2"/>
        <end position="242"/>
    </location>
</feature>
<dbReference type="InterPro" id="IPR017871">
    <property type="entry name" value="ABC_transporter-like_CS"/>
</dbReference>
<keyword evidence="6" id="KW-1278">Translocase</keyword>
<dbReference type="InterPro" id="IPR003593">
    <property type="entry name" value="AAA+_ATPase"/>
</dbReference>
<dbReference type="EMBL" id="CAFBPM010000005">
    <property type="protein sequence ID" value="CAB5018324.1"/>
    <property type="molecule type" value="Genomic_DNA"/>
</dbReference>
<reference evidence="9" key="1">
    <citation type="submission" date="2020-05" db="EMBL/GenBank/DDBJ databases">
        <authorList>
            <person name="Chiriac C."/>
            <person name="Salcher M."/>
            <person name="Ghai R."/>
            <person name="Kavagutti S V."/>
        </authorList>
    </citation>
    <scope>NUCLEOTIDE SEQUENCE</scope>
</reference>
<accession>A0A6J7ABG7</accession>
<keyword evidence="2" id="KW-0813">Transport</keyword>
<dbReference type="EMBL" id="CAFABE010000049">
    <property type="protein sequence ID" value="CAB4830177.1"/>
    <property type="molecule type" value="Genomic_DNA"/>
</dbReference>
<protein>
    <submittedName>
        <fullName evidence="9">Unannotated protein</fullName>
    </submittedName>
</protein>
<proteinExistence type="predicted"/>
<dbReference type="GO" id="GO:0043190">
    <property type="term" value="C:ATP-binding cassette (ABC) transporter complex"/>
    <property type="evidence" value="ECO:0007669"/>
    <property type="project" value="TreeGrafter"/>
</dbReference>
<evidence type="ECO:0000313" key="11">
    <source>
        <dbReference type="EMBL" id="CAB5018324.1"/>
    </source>
</evidence>
<dbReference type="GO" id="GO:0042626">
    <property type="term" value="F:ATPase-coupled transmembrane transporter activity"/>
    <property type="evidence" value="ECO:0007669"/>
    <property type="project" value="TreeGrafter"/>
</dbReference>
<dbReference type="InterPro" id="IPR027417">
    <property type="entry name" value="P-loop_NTPase"/>
</dbReference>
<dbReference type="Gene3D" id="3.40.50.300">
    <property type="entry name" value="P-loop containing nucleotide triphosphate hydrolases"/>
    <property type="match status" value="2"/>
</dbReference>
<keyword evidence="5" id="KW-0067">ATP-binding</keyword>
<keyword evidence="3" id="KW-1003">Cell membrane</keyword>
<dbReference type="PANTHER" id="PTHR43553">
    <property type="entry name" value="HEAVY METAL TRANSPORTER"/>
    <property type="match status" value="1"/>
</dbReference>
<evidence type="ECO:0000256" key="2">
    <source>
        <dbReference type="ARBA" id="ARBA00022448"/>
    </source>
</evidence>
<keyword evidence="7" id="KW-0472">Membrane</keyword>
<dbReference type="EMBL" id="CAFBLT010000001">
    <property type="protein sequence ID" value="CAB4866455.1"/>
    <property type="molecule type" value="Genomic_DNA"/>
</dbReference>
<dbReference type="PANTHER" id="PTHR43553:SF27">
    <property type="entry name" value="ENERGY-COUPLING FACTOR TRANSPORTER ATP-BINDING PROTEIN ECFA2"/>
    <property type="match status" value="1"/>
</dbReference>
<evidence type="ECO:0000313" key="10">
    <source>
        <dbReference type="EMBL" id="CAB4866455.1"/>
    </source>
</evidence>
<sequence>MIEFSSVSFRYGAETPWILKNVNFSIDEGEFVVVLGPTGVGKSTLLQSVNGLIPSFSGGDFAGDISVDGRSVRTHDPAEMADLVGYVGQNPSASFVTERVEDEVAYAMENLGLSPVTMRRRVEDALDVMSLHDLRDRSLQELSGGQKQRVAIAAVLAAAPRILVLDEPTSALDPGAAEEVLNALTRLVHDVGLTVLVAEHRLERVLPFADNVVVMGIDGTVTYGDPIDVMRKSPILPPVLELARLLKWDPLSLSVRDARRRVATLRSSLTDTPLPADRASNGEVVALVKSLSVRYGSHEALRKLDLEFRSGEICCVLGRNGSGKSTLLNALAGVISPTQGSVSLKGANPFNVRAQERIGLVGLVPQEPGDLLYAQRVDEECSVADKEHHLPSGATALVVKQVVGHLNGDRHPRDLSEGQRLSLALGVVLAAEPDVLLLDEPTRGLDYCAKRLLVDELHRLRDIGVCVIIATHDVEFVALSADRAIVLSQGEVIAQGPAREVVCHTPVFAPQVAKIFSPMKWLTVEEIERVI</sequence>
<dbReference type="PROSITE" id="PS00211">
    <property type="entry name" value="ABC_TRANSPORTER_1"/>
    <property type="match status" value="1"/>
</dbReference>
<organism evidence="9">
    <name type="scientific">freshwater metagenome</name>
    <dbReference type="NCBI Taxonomy" id="449393"/>
    <lineage>
        <taxon>unclassified sequences</taxon>
        <taxon>metagenomes</taxon>
        <taxon>ecological metagenomes</taxon>
    </lineage>
</organism>
<evidence type="ECO:0000256" key="7">
    <source>
        <dbReference type="ARBA" id="ARBA00023136"/>
    </source>
</evidence>
<dbReference type="InterPro" id="IPR003439">
    <property type="entry name" value="ABC_transporter-like_ATP-bd"/>
</dbReference>
<dbReference type="SUPFAM" id="SSF52540">
    <property type="entry name" value="P-loop containing nucleoside triphosphate hydrolases"/>
    <property type="match status" value="2"/>
</dbReference>
<evidence type="ECO:0000256" key="4">
    <source>
        <dbReference type="ARBA" id="ARBA00022741"/>
    </source>
</evidence>
<dbReference type="InterPro" id="IPR015856">
    <property type="entry name" value="ABC_transpr_CbiO/EcfA_su"/>
</dbReference>
<evidence type="ECO:0000313" key="9">
    <source>
        <dbReference type="EMBL" id="CAB4830177.1"/>
    </source>
</evidence>
<dbReference type="AlphaFoldDB" id="A0A6J7ABG7"/>
<dbReference type="CDD" id="cd03225">
    <property type="entry name" value="ABC_cobalt_CbiO_domain1"/>
    <property type="match status" value="2"/>
</dbReference>
<dbReference type="Pfam" id="PF00005">
    <property type="entry name" value="ABC_tran"/>
    <property type="match status" value="2"/>
</dbReference>
<evidence type="ECO:0000256" key="3">
    <source>
        <dbReference type="ARBA" id="ARBA00022475"/>
    </source>
</evidence>
<dbReference type="GO" id="GO:0005524">
    <property type="term" value="F:ATP binding"/>
    <property type="evidence" value="ECO:0007669"/>
    <property type="project" value="UniProtKB-KW"/>
</dbReference>
<name>A0A6J7ABG7_9ZZZZ</name>
<comment type="subcellular location">
    <subcellularLocation>
        <location evidence="1">Cell membrane</location>
        <topology evidence="1">Peripheral membrane protein</topology>
    </subcellularLocation>
</comment>
<dbReference type="PROSITE" id="PS50893">
    <property type="entry name" value="ABC_TRANSPORTER_2"/>
    <property type="match status" value="2"/>
</dbReference>
<dbReference type="InterPro" id="IPR050095">
    <property type="entry name" value="ECF_ABC_transporter_ATP-bd"/>
</dbReference>
<evidence type="ECO:0000256" key="6">
    <source>
        <dbReference type="ARBA" id="ARBA00022967"/>
    </source>
</evidence>
<feature type="domain" description="ABC transporter" evidence="8">
    <location>
        <begin position="286"/>
        <end position="514"/>
    </location>
</feature>
<evidence type="ECO:0000256" key="5">
    <source>
        <dbReference type="ARBA" id="ARBA00022840"/>
    </source>
</evidence>
<keyword evidence="4" id="KW-0547">Nucleotide-binding</keyword>
<dbReference type="SMART" id="SM00382">
    <property type="entry name" value="AAA"/>
    <property type="match status" value="2"/>
</dbReference>
<gene>
    <name evidence="9" type="ORF">UFOPK3164_01087</name>
    <name evidence="10" type="ORF">UFOPK3427_00518</name>
    <name evidence="11" type="ORF">UFOPK4112_00749</name>
</gene>
<evidence type="ECO:0000256" key="1">
    <source>
        <dbReference type="ARBA" id="ARBA00004202"/>
    </source>
</evidence>